<keyword evidence="1 2" id="KW-0456">Lyase</keyword>
<evidence type="ECO:0000259" key="3">
    <source>
        <dbReference type="SMART" id="SM00656"/>
    </source>
</evidence>
<keyword evidence="2" id="KW-0964">Secreted</keyword>
<evidence type="ECO:0000256" key="1">
    <source>
        <dbReference type="ARBA" id="ARBA00023239"/>
    </source>
</evidence>
<dbReference type="Pfam" id="PF00544">
    <property type="entry name" value="Pectate_lyase_4"/>
    <property type="match status" value="1"/>
</dbReference>
<feature type="domain" description="Pectate lyase" evidence="3">
    <location>
        <begin position="60"/>
        <end position="282"/>
    </location>
</feature>
<dbReference type="InterPro" id="IPR012334">
    <property type="entry name" value="Pectin_lyas_fold"/>
</dbReference>
<evidence type="ECO:0000256" key="2">
    <source>
        <dbReference type="RuleBase" id="RU361173"/>
    </source>
</evidence>
<comment type="subcellular location">
    <subcellularLocation>
        <location evidence="2">Secreted</location>
    </subcellularLocation>
</comment>
<reference evidence="4" key="1">
    <citation type="journal article" date="2020" name="mSystems">
        <title>Genome- and Community-Level Interaction Insights into Carbon Utilization and Element Cycling Functions of Hydrothermarchaeota in Hydrothermal Sediment.</title>
        <authorList>
            <person name="Zhou Z."/>
            <person name="Liu Y."/>
            <person name="Xu W."/>
            <person name="Pan J."/>
            <person name="Luo Z.H."/>
            <person name="Li M."/>
        </authorList>
    </citation>
    <scope>NUCLEOTIDE SEQUENCE [LARGE SCALE GENOMIC DNA]</scope>
    <source>
        <strain evidence="4">SpSt-81</strain>
    </source>
</reference>
<keyword evidence="2" id="KW-0119">Carbohydrate metabolism</keyword>
<comment type="similarity">
    <text evidence="2">Belongs to the polysaccharide lyase 1 family.</text>
</comment>
<protein>
    <recommendedName>
        <fullName evidence="3">Pectate lyase domain-containing protein</fullName>
    </recommendedName>
</protein>
<dbReference type="SUPFAM" id="SSF51126">
    <property type="entry name" value="Pectin lyase-like"/>
    <property type="match status" value="1"/>
</dbReference>
<dbReference type="AlphaFoldDB" id="A0A7C3MMQ6"/>
<comment type="caution">
    <text evidence="4">The sequence shown here is derived from an EMBL/GenBank/DDBJ whole genome shotgun (WGS) entry which is preliminary data.</text>
</comment>
<dbReference type="GO" id="GO:0000272">
    <property type="term" value="P:polysaccharide catabolic process"/>
    <property type="evidence" value="ECO:0007669"/>
    <property type="project" value="UniProtKB-KW"/>
</dbReference>
<dbReference type="InterPro" id="IPR045032">
    <property type="entry name" value="PEL"/>
</dbReference>
<keyword evidence="2" id="KW-0624">Polysaccharide degradation</keyword>
<dbReference type="InterPro" id="IPR002022">
    <property type="entry name" value="Pec_lyase"/>
</dbReference>
<dbReference type="InterPro" id="IPR011050">
    <property type="entry name" value="Pectin_lyase_fold/virulence"/>
</dbReference>
<dbReference type="PANTHER" id="PTHR31683:SF18">
    <property type="entry name" value="PECTATE LYASE 21-RELATED"/>
    <property type="match status" value="1"/>
</dbReference>
<name>A0A7C3MMQ6_DICTH</name>
<dbReference type="PANTHER" id="PTHR31683">
    <property type="entry name" value="PECTATE LYASE 18-RELATED"/>
    <property type="match status" value="1"/>
</dbReference>
<gene>
    <name evidence="4" type="ORF">ENW00_00595</name>
</gene>
<dbReference type="SMART" id="SM00656">
    <property type="entry name" value="Amb_all"/>
    <property type="match status" value="1"/>
</dbReference>
<proteinExistence type="inferred from homology"/>
<accession>A0A7C3MMQ6</accession>
<organism evidence="4">
    <name type="scientific">Dictyoglomus thermophilum</name>
    <dbReference type="NCBI Taxonomy" id="14"/>
    <lineage>
        <taxon>Bacteria</taxon>
        <taxon>Pseudomonadati</taxon>
        <taxon>Dictyoglomota</taxon>
        <taxon>Dictyoglomia</taxon>
        <taxon>Dictyoglomales</taxon>
        <taxon>Dictyoglomaceae</taxon>
        <taxon>Dictyoglomus</taxon>
    </lineage>
</organism>
<dbReference type="GO" id="GO:0005576">
    <property type="term" value="C:extracellular region"/>
    <property type="evidence" value="ECO:0007669"/>
    <property type="project" value="UniProtKB-SubCell"/>
</dbReference>
<dbReference type="EMBL" id="DTIN01000008">
    <property type="protein sequence ID" value="HFX12652.1"/>
    <property type="molecule type" value="Genomic_DNA"/>
</dbReference>
<dbReference type="GO" id="GO:0030570">
    <property type="term" value="F:pectate lyase activity"/>
    <property type="evidence" value="ECO:0007669"/>
    <property type="project" value="InterPro"/>
</dbReference>
<sequence>MRSLKRYLILILIFLFILVIAGCGAPSTGGQPTTKKITIEGYDEPMIGFATIGQGTTGGAGGEVVVVHDYFEFFDAVYHADDTPRVVLVDGTITYTPSYYLIDPKYLNTINIASNKTILGLGDGATISGISIRIGRQGDPEKNIVIRNITFENAPDDNISIWWGSSNIWIDHCTFKSAVDSNVDITRQGNYVTLSWNRFENVGAKGVSIVGSDDKLSDDADYLRVTYHHNFFNGTAGRNPRMRYGIVHIFNNYYTDVQLGPNGTCAVRALVEYNYFERVQIPASGTYNSPPGFIVFSKEDPENGDTNIYIESGTPQKNLPTLDQLTDGINYDFRDRADEWLNISNWIPYNYSPEDPINLPSVILEKAGAGKIIVKYE</sequence>
<dbReference type="Gene3D" id="2.160.20.10">
    <property type="entry name" value="Single-stranded right-handed beta-helix, Pectin lyase-like"/>
    <property type="match status" value="1"/>
</dbReference>
<dbReference type="PROSITE" id="PS51257">
    <property type="entry name" value="PROKAR_LIPOPROTEIN"/>
    <property type="match status" value="1"/>
</dbReference>
<evidence type="ECO:0000313" key="4">
    <source>
        <dbReference type="EMBL" id="HFX12652.1"/>
    </source>
</evidence>